<comment type="subcellular location">
    <subcellularLocation>
        <location evidence="1">Membrane</location>
        <topology evidence="1">Single-pass membrane protein</topology>
    </subcellularLocation>
</comment>
<keyword evidence="3" id="KW-0812">Transmembrane</keyword>
<organism evidence="7 8">
    <name type="scientific">Drouetiella hepatica Uher 2000/2452</name>
    <dbReference type="NCBI Taxonomy" id="904376"/>
    <lineage>
        <taxon>Bacteria</taxon>
        <taxon>Bacillati</taxon>
        <taxon>Cyanobacteriota</taxon>
        <taxon>Cyanophyceae</taxon>
        <taxon>Oculatellales</taxon>
        <taxon>Oculatellaceae</taxon>
        <taxon>Drouetiella</taxon>
    </lineage>
</organism>
<evidence type="ECO:0000256" key="6">
    <source>
        <dbReference type="ARBA" id="ARBA00023180"/>
    </source>
</evidence>
<evidence type="ECO:0000256" key="3">
    <source>
        <dbReference type="ARBA" id="ARBA00022692"/>
    </source>
</evidence>
<dbReference type="GO" id="GO:0017095">
    <property type="term" value="F:heparan sulfate 6-sulfotransferase activity"/>
    <property type="evidence" value="ECO:0007669"/>
    <property type="project" value="TreeGrafter"/>
</dbReference>
<dbReference type="EMBL" id="JAHHHD010000024">
    <property type="protein sequence ID" value="MBW4660728.1"/>
    <property type="molecule type" value="Genomic_DNA"/>
</dbReference>
<dbReference type="GO" id="GO:0016020">
    <property type="term" value="C:membrane"/>
    <property type="evidence" value="ECO:0007669"/>
    <property type="project" value="UniProtKB-SubCell"/>
</dbReference>
<dbReference type="SUPFAM" id="SSF52540">
    <property type="entry name" value="P-loop containing nucleoside triphosphate hydrolases"/>
    <property type="match status" value="1"/>
</dbReference>
<dbReference type="PANTHER" id="PTHR12812:SF0">
    <property type="entry name" value="HEPARAN-SULFATE 6-O-SULFOTRANSFERASE"/>
    <property type="match status" value="1"/>
</dbReference>
<keyword evidence="2" id="KW-0808">Transferase</keyword>
<evidence type="ECO:0000313" key="8">
    <source>
        <dbReference type="Proteomes" id="UP000757435"/>
    </source>
</evidence>
<comment type="caution">
    <text evidence="7">The sequence shown here is derived from an EMBL/GenBank/DDBJ whole genome shotgun (WGS) entry which is preliminary data.</text>
</comment>
<dbReference type="Gene3D" id="3.40.50.300">
    <property type="entry name" value="P-loop containing nucleotide triphosphate hydrolases"/>
    <property type="match status" value="1"/>
</dbReference>
<keyword evidence="6" id="KW-0325">Glycoprotein</keyword>
<proteinExistence type="predicted"/>
<dbReference type="PANTHER" id="PTHR12812">
    <property type="entry name" value="HEPARAN SULFATE 6-O-SULFOTRANSFERASE 3"/>
    <property type="match status" value="1"/>
</dbReference>
<evidence type="ECO:0000256" key="1">
    <source>
        <dbReference type="ARBA" id="ARBA00004167"/>
    </source>
</evidence>
<dbReference type="InterPro" id="IPR010635">
    <property type="entry name" value="Heparan_SO4-6-sulfoTrfase"/>
</dbReference>
<sequence length="582" mass="66541">MRNFPAQYQLQPQDVLNFSHIPKTAGMTFRTIVEDQFRDEETCPATLNAQIKPIPSEEFAKYRLFRGHLAYTNLPELLPPGKRMINVTVLREPIARVISHYEYIRRMPGDPFYEAVKDMTLEEFAHKLPAGSLKKNLQTYYLAKLIKFDLSQTPPDEIFELAKQSLDQCAFVGLVERFQDSLYLLSYIFGWNPIINTRRENAAKSKSPLDEIPATTLEVLKENSAYDIELYQYAKDIFEQRFDQMEQDLRQKYLSQAEPPSSEPISSEALAKLLDKHYNQRYADRRIPTSEQTSYNFAEPLRGSGWQRRERSPELGGFRWMGPGTIATLDLPLQINPETDLVIEFRVLHTHLVAPDILNSLTVAVNGQSIALDILHNDQGSRFYHGFIPSAVLKSDRVFTEFAFQVCRTASLQELFPNNPDARILGLAFNYMQVFPAKLQYQKSSLASTFDSPAWKMTAEFLQQQAQAEETIAAPLIFRAAVPRSIVSYDAFLRGDTASWAVVHKGKGDRTGALLFKFFTQGYAPVFANEVFVVFTKRQDLPHLAYNSLHIKPLYADFLKRNVIKNAKSAYRKYLGSKPSPV</sequence>
<dbReference type="Proteomes" id="UP000757435">
    <property type="component" value="Unassembled WGS sequence"/>
</dbReference>
<evidence type="ECO:0000256" key="2">
    <source>
        <dbReference type="ARBA" id="ARBA00022679"/>
    </source>
</evidence>
<accession>A0A951UQS1</accession>
<evidence type="ECO:0000256" key="5">
    <source>
        <dbReference type="ARBA" id="ARBA00023136"/>
    </source>
</evidence>
<protein>
    <submittedName>
        <fullName evidence="7">Sulfotransferase family protein</fullName>
    </submittedName>
</protein>
<evidence type="ECO:0000256" key="4">
    <source>
        <dbReference type="ARBA" id="ARBA00022989"/>
    </source>
</evidence>
<gene>
    <name evidence="7" type="ORF">KME15_18800</name>
</gene>
<keyword evidence="4" id="KW-1133">Transmembrane helix</keyword>
<dbReference type="InterPro" id="IPR027417">
    <property type="entry name" value="P-loop_NTPase"/>
</dbReference>
<reference evidence="7" key="1">
    <citation type="submission" date="2021-05" db="EMBL/GenBank/DDBJ databases">
        <authorList>
            <person name="Pietrasiak N."/>
            <person name="Ward R."/>
            <person name="Stajich J.E."/>
            <person name="Kurbessoian T."/>
        </authorList>
    </citation>
    <scope>NUCLEOTIDE SEQUENCE</scope>
    <source>
        <strain evidence="7">UHER 2000/2452</strain>
    </source>
</reference>
<reference evidence="7" key="2">
    <citation type="journal article" date="2022" name="Microbiol. Resour. Announc.">
        <title>Metagenome Sequencing to Explore Phylogenomics of Terrestrial Cyanobacteria.</title>
        <authorList>
            <person name="Ward R.D."/>
            <person name="Stajich J.E."/>
            <person name="Johansen J.R."/>
            <person name="Huntemann M."/>
            <person name="Clum A."/>
            <person name="Foster B."/>
            <person name="Foster B."/>
            <person name="Roux S."/>
            <person name="Palaniappan K."/>
            <person name="Varghese N."/>
            <person name="Mukherjee S."/>
            <person name="Reddy T.B.K."/>
            <person name="Daum C."/>
            <person name="Copeland A."/>
            <person name="Chen I.A."/>
            <person name="Ivanova N.N."/>
            <person name="Kyrpides N.C."/>
            <person name="Shapiro N."/>
            <person name="Eloe-Fadrosh E.A."/>
            <person name="Pietrasiak N."/>
        </authorList>
    </citation>
    <scope>NUCLEOTIDE SEQUENCE</scope>
    <source>
        <strain evidence="7">UHER 2000/2452</strain>
    </source>
</reference>
<evidence type="ECO:0000313" key="7">
    <source>
        <dbReference type="EMBL" id="MBW4660728.1"/>
    </source>
</evidence>
<keyword evidence="5" id="KW-0472">Membrane</keyword>
<name>A0A951UQS1_9CYAN</name>
<dbReference type="AlphaFoldDB" id="A0A951UQS1"/>